<dbReference type="Gene3D" id="1.10.10.60">
    <property type="entry name" value="Homeodomain-like"/>
    <property type="match status" value="1"/>
</dbReference>
<feature type="domain" description="HTH cro/C1-type" evidence="5">
    <location>
        <begin position="19"/>
        <end position="61"/>
    </location>
</feature>
<evidence type="ECO:0000313" key="7">
    <source>
        <dbReference type="EMBL" id="MBM7658449.1"/>
    </source>
</evidence>
<dbReference type="InterPro" id="IPR000835">
    <property type="entry name" value="HTH_MarR-typ"/>
</dbReference>
<evidence type="ECO:0000259" key="6">
    <source>
        <dbReference type="PROSITE" id="PS51063"/>
    </source>
</evidence>
<dbReference type="SUPFAM" id="SSF100950">
    <property type="entry name" value="NagB/RpiA/CoA transferase-like"/>
    <property type="match status" value="1"/>
</dbReference>
<keyword evidence="2" id="KW-0805">Transcription regulation</keyword>
<feature type="domain" description="HTH crp-type" evidence="6">
    <location>
        <begin position="1"/>
        <end position="57"/>
    </location>
</feature>
<dbReference type="InterPro" id="IPR007324">
    <property type="entry name" value="Sugar-bd_dom_put"/>
</dbReference>
<dbReference type="InterPro" id="IPR051054">
    <property type="entry name" value="SorC_transcr_regulators"/>
</dbReference>
<dbReference type="Pfam" id="PF04198">
    <property type="entry name" value="Sugar-bind"/>
    <property type="match status" value="1"/>
</dbReference>
<gene>
    <name evidence="7" type="ORF">JOC27_001902</name>
</gene>
<dbReference type="InterPro" id="IPR036390">
    <property type="entry name" value="WH_DNA-bd_sf"/>
</dbReference>
<keyword evidence="8" id="KW-1185">Reference proteome</keyword>
<keyword evidence="3 7" id="KW-0238">DNA-binding</keyword>
<dbReference type="InterPro" id="IPR001387">
    <property type="entry name" value="Cro/C1-type_HTH"/>
</dbReference>
<accession>A0ABS2QBC0</accession>
<dbReference type="Pfam" id="PF12802">
    <property type="entry name" value="MarR_2"/>
    <property type="match status" value="1"/>
</dbReference>
<dbReference type="PROSITE" id="PS51063">
    <property type="entry name" value="HTH_CRP_2"/>
    <property type="match status" value="1"/>
</dbReference>
<dbReference type="SUPFAM" id="SSF46785">
    <property type="entry name" value="Winged helix' DNA-binding domain"/>
    <property type="match status" value="1"/>
</dbReference>
<evidence type="ECO:0000259" key="5">
    <source>
        <dbReference type="PROSITE" id="PS50943"/>
    </source>
</evidence>
<dbReference type="PANTHER" id="PTHR34294">
    <property type="entry name" value="TRANSCRIPTIONAL REGULATOR-RELATED"/>
    <property type="match status" value="1"/>
</dbReference>
<evidence type="ECO:0000256" key="4">
    <source>
        <dbReference type="ARBA" id="ARBA00023163"/>
    </source>
</evidence>
<proteinExistence type="inferred from homology"/>
<dbReference type="InterPro" id="IPR037171">
    <property type="entry name" value="NagB/RpiA_transferase-like"/>
</dbReference>
<dbReference type="InterPro" id="IPR012318">
    <property type="entry name" value="HTH_CRP"/>
</dbReference>
<dbReference type="Proteomes" id="UP000823201">
    <property type="component" value="Unassembled WGS sequence"/>
</dbReference>
<evidence type="ECO:0000256" key="3">
    <source>
        <dbReference type="ARBA" id="ARBA00023125"/>
    </source>
</evidence>
<dbReference type="PANTHER" id="PTHR34294:SF1">
    <property type="entry name" value="TRANSCRIPTIONAL REGULATOR LSRR"/>
    <property type="match status" value="1"/>
</dbReference>
<comment type="similarity">
    <text evidence="1">Belongs to the SorC transcriptional regulatory family.</text>
</comment>
<dbReference type="RefSeq" id="WP_239530222.1">
    <property type="nucleotide sequence ID" value="NZ_CBCRXA010000008.1"/>
</dbReference>
<organism evidence="7 8">
    <name type="scientific">Sporolactobacillus spathodeae</name>
    <dbReference type="NCBI Taxonomy" id="1465502"/>
    <lineage>
        <taxon>Bacteria</taxon>
        <taxon>Bacillati</taxon>
        <taxon>Bacillota</taxon>
        <taxon>Bacilli</taxon>
        <taxon>Bacillales</taxon>
        <taxon>Sporolactobacillaceae</taxon>
        <taxon>Sporolactobacillus</taxon>
    </lineage>
</organism>
<dbReference type="EMBL" id="JAFBEV010000017">
    <property type="protein sequence ID" value="MBM7658449.1"/>
    <property type="molecule type" value="Genomic_DNA"/>
</dbReference>
<evidence type="ECO:0000256" key="1">
    <source>
        <dbReference type="ARBA" id="ARBA00010466"/>
    </source>
</evidence>
<dbReference type="Gene3D" id="3.40.50.1360">
    <property type="match status" value="1"/>
</dbReference>
<dbReference type="GO" id="GO:0003677">
    <property type="term" value="F:DNA binding"/>
    <property type="evidence" value="ECO:0007669"/>
    <property type="project" value="UniProtKB-KW"/>
</dbReference>
<sequence length="318" mass="35251">MDTDTRRLYIQIAEMYYNQDLTQSQIAQKTGINRSTISRLLKKIREEGIVKIIINYDLDDLTMERQLQEKFGLKKAIVTTVDSNQSDDIKLTALGQACARFLDQIIEDNDTIGFSWGSSLAKTVQALDVTVKRENIRCVPLLGGPANKLDSDCHVNTICYQAARKFNGKSIMIDFPAIVEKPAMRTGIIETEYFKEIQHIWQQINVAVFGIGSIDIVHSSSTWQAFYGNSAIEQLISEGVAGDICSRFFDIHGKTAQTHLSDRTISIPLEQLAGLRYSIGVAQSLDKVKGILGALRSGKMNVLVTTSETAAALLNDNA</sequence>
<name>A0ABS2QBC0_9BACL</name>
<dbReference type="PROSITE" id="PS50943">
    <property type="entry name" value="HTH_CROC1"/>
    <property type="match status" value="1"/>
</dbReference>
<reference evidence="7 8" key="1">
    <citation type="submission" date="2021-01" db="EMBL/GenBank/DDBJ databases">
        <title>Genomic Encyclopedia of Type Strains, Phase IV (KMG-IV): sequencing the most valuable type-strain genomes for metagenomic binning, comparative biology and taxonomic classification.</title>
        <authorList>
            <person name="Goeker M."/>
        </authorList>
    </citation>
    <scope>NUCLEOTIDE SEQUENCE [LARGE SCALE GENOMIC DNA]</scope>
    <source>
        <strain evidence="7 8">DSM 100968</strain>
    </source>
</reference>
<evidence type="ECO:0000313" key="8">
    <source>
        <dbReference type="Proteomes" id="UP000823201"/>
    </source>
</evidence>
<keyword evidence="4" id="KW-0804">Transcription</keyword>
<evidence type="ECO:0000256" key="2">
    <source>
        <dbReference type="ARBA" id="ARBA00023015"/>
    </source>
</evidence>
<comment type="caution">
    <text evidence="7">The sequence shown here is derived from an EMBL/GenBank/DDBJ whole genome shotgun (WGS) entry which is preliminary data.</text>
</comment>
<protein>
    <submittedName>
        <fullName evidence="7">DNA-binding transcriptional regulator LsrR (DeoR family)</fullName>
    </submittedName>
</protein>